<feature type="compositionally biased region" description="Pro residues" evidence="1">
    <location>
        <begin position="39"/>
        <end position="48"/>
    </location>
</feature>
<sequence>MDLRPGKPWRPAAAAVVLMVGLLVVALVSLRPSAPRPGAVPLPPPGTPPFLAGPAAPDAGPGTPDAPLAATRSPSPRRTTAAPPEVTGRYRVVETYRDSFIGEVRVANAASRSRPWSVRLRFSATGDLRAFWVEGAPRPTLQRSGDVFTFTGGAPVGAGRAAPLRFQFERDGPVPAPTTCSVNGTGCAFTART</sequence>
<dbReference type="Gene3D" id="2.60.40.290">
    <property type="match status" value="1"/>
</dbReference>
<evidence type="ECO:0000313" key="4">
    <source>
        <dbReference type="Proteomes" id="UP001230908"/>
    </source>
</evidence>
<evidence type="ECO:0000256" key="1">
    <source>
        <dbReference type="SAM" id="MobiDB-lite"/>
    </source>
</evidence>
<dbReference type="InterPro" id="IPR012291">
    <property type="entry name" value="CBM2_carb-bd_dom_sf"/>
</dbReference>
<dbReference type="InterPro" id="IPR008965">
    <property type="entry name" value="CBM2/CBM3_carb-bd_dom_sf"/>
</dbReference>
<evidence type="ECO:0008006" key="5">
    <source>
        <dbReference type="Google" id="ProtNLM"/>
    </source>
</evidence>
<dbReference type="Proteomes" id="UP001230908">
    <property type="component" value="Unassembled WGS sequence"/>
</dbReference>
<dbReference type="SUPFAM" id="SSF49384">
    <property type="entry name" value="Carbohydrate-binding domain"/>
    <property type="match status" value="1"/>
</dbReference>
<feature type="transmembrane region" description="Helical" evidence="2">
    <location>
        <begin position="12"/>
        <end position="30"/>
    </location>
</feature>
<reference evidence="3 4" key="1">
    <citation type="submission" date="2023-08" db="EMBL/GenBank/DDBJ databases">
        <title>Phytohabitans sansha sp. nov., isolated from marine sediment.</title>
        <authorList>
            <person name="Zhao Y."/>
            <person name="Yi K."/>
        </authorList>
    </citation>
    <scope>NUCLEOTIDE SEQUENCE [LARGE SCALE GENOMIC DNA]</scope>
    <source>
        <strain evidence="3 4">ZYX-F-186</strain>
    </source>
</reference>
<keyword evidence="2" id="KW-0472">Membrane</keyword>
<feature type="region of interest" description="Disordered" evidence="1">
    <location>
        <begin position="39"/>
        <end position="86"/>
    </location>
</feature>
<feature type="compositionally biased region" description="Low complexity" evidence="1">
    <location>
        <begin position="49"/>
        <end position="71"/>
    </location>
</feature>
<organism evidence="3 4">
    <name type="scientific">Phytohabitans maris</name>
    <dbReference type="NCBI Taxonomy" id="3071409"/>
    <lineage>
        <taxon>Bacteria</taxon>
        <taxon>Bacillati</taxon>
        <taxon>Actinomycetota</taxon>
        <taxon>Actinomycetes</taxon>
        <taxon>Micromonosporales</taxon>
        <taxon>Micromonosporaceae</taxon>
    </lineage>
</organism>
<protein>
    <recommendedName>
        <fullName evidence="5">CBM2 domain-containing protein</fullName>
    </recommendedName>
</protein>
<accession>A0ABU0ZUB6</accession>
<keyword evidence="2" id="KW-0812">Transmembrane</keyword>
<gene>
    <name evidence="3" type="ORF">RB614_39680</name>
</gene>
<keyword evidence="2" id="KW-1133">Transmembrane helix</keyword>
<evidence type="ECO:0000256" key="2">
    <source>
        <dbReference type="SAM" id="Phobius"/>
    </source>
</evidence>
<dbReference type="RefSeq" id="WP_308717879.1">
    <property type="nucleotide sequence ID" value="NZ_JAVHUY010000059.1"/>
</dbReference>
<proteinExistence type="predicted"/>
<dbReference type="EMBL" id="JAVHUY010000059">
    <property type="protein sequence ID" value="MDQ7910634.1"/>
    <property type="molecule type" value="Genomic_DNA"/>
</dbReference>
<evidence type="ECO:0000313" key="3">
    <source>
        <dbReference type="EMBL" id="MDQ7910634.1"/>
    </source>
</evidence>
<name>A0ABU0ZUB6_9ACTN</name>
<keyword evidence="4" id="KW-1185">Reference proteome</keyword>
<comment type="caution">
    <text evidence="3">The sequence shown here is derived from an EMBL/GenBank/DDBJ whole genome shotgun (WGS) entry which is preliminary data.</text>
</comment>